<dbReference type="SUPFAM" id="SSF89796">
    <property type="entry name" value="CoA-transferase family III (CaiB/BaiF)"/>
    <property type="match status" value="1"/>
</dbReference>
<evidence type="ECO:0000313" key="2">
    <source>
        <dbReference type="EMBL" id="TDU26750.1"/>
    </source>
</evidence>
<proteinExistence type="predicted"/>
<dbReference type="Proteomes" id="UP000295341">
    <property type="component" value="Unassembled WGS sequence"/>
</dbReference>
<evidence type="ECO:0000313" key="3">
    <source>
        <dbReference type="Proteomes" id="UP000295341"/>
    </source>
</evidence>
<gene>
    <name evidence="2" type="ORF">DFR24_3780</name>
</gene>
<name>A0A4R7P1L3_9GAMM</name>
<reference evidence="2 3" key="1">
    <citation type="submission" date="2019-03" db="EMBL/GenBank/DDBJ databases">
        <title>Genomic Encyclopedia of Type Strains, Phase IV (KMG-IV): sequencing the most valuable type-strain genomes for metagenomic binning, comparative biology and taxonomic classification.</title>
        <authorList>
            <person name="Goeker M."/>
        </authorList>
    </citation>
    <scope>NUCLEOTIDE SEQUENCE [LARGE SCALE GENOMIC DNA]</scope>
    <source>
        <strain evidence="2 3">DSM 26377</strain>
    </source>
</reference>
<dbReference type="AlphaFoldDB" id="A0A4R7P1L3"/>
<accession>A0A4R7P1L3</accession>
<dbReference type="InterPro" id="IPR023606">
    <property type="entry name" value="CoA-Trfase_III_dom_1_sf"/>
</dbReference>
<feature type="compositionally biased region" description="Polar residues" evidence="1">
    <location>
        <begin position="341"/>
        <end position="352"/>
    </location>
</feature>
<feature type="region of interest" description="Disordered" evidence="1">
    <location>
        <begin position="332"/>
        <end position="362"/>
    </location>
</feature>
<dbReference type="Pfam" id="PF02515">
    <property type="entry name" value="CoA_transf_3"/>
    <property type="match status" value="1"/>
</dbReference>
<dbReference type="EMBL" id="SOBT01000010">
    <property type="protein sequence ID" value="TDU26750.1"/>
    <property type="molecule type" value="Genomic_DNA"/>
</dbReference>
<dbReference type="InterPro" id="IPR044855">
    <property type="entry name" value="CoA-Trfase_III_dom3_sf"/>
</dbReference>
<keyword evidence="3" id="KW-1185">Reference proteome</keyword>
<sequence length="362" mass="38646">MSNIESKGPLAGVKVLEIESIGPGPFCAMLLSDLGANVLTVGRAKRDENSEVPIITRSRAGRVDVDLKTEAGRNKVLELVGKADALIEGFRPGVMERLGVGPEACHAINPKLVFGRMTGWGQDGPLGMAAGHDINYIALSGALHSMGTKFTGPVPPLNLVGDFGGGGMVLALGVVSAVLEARASGKGQVVDTAMVEGAGALMAMIFGLRESNRWPAHRAGNFLDGSAWYYRCYETADGQWMAVGAIEPQFRKLFLDGIGVGEQYAAICARGDQDEEVHREIEAIFREHDRAFWTQRFDGTDACVSPVLAMNEVAAHPHNIARGSFQKIEGMTQPMPMPRFSRTSLAAPSSKPSAEKLSAWGL</sequence>
<evidence type="ECO:0000256" key="1">
    <source>
        <dbReference type="SAM" id="MobiDB-lite"/>
    </source>
</evidence>
<dbReference type="Gene3D" id="3.30.60.110">
    <property type="match status" value="1"/>
</dbReference>
<dbReference type="InterPro" id="IPR050509">
    <property type="entry name" value="CoA-transferase_III"/>
</dbReference>
<dbReference type="GO" id="GO:0003824">
    <property type="term" value="F:catalytic activity"/>
    <property type="evidence" value="ECO:0007669"/>
    <property type="project" value="InterPro"/>
</dbReference>
<dbReference type="PANTHER" id="PTHR48228">
    <property type="entry name" value="SUCCINYL-COA--D-CITRAMALATE COA-TRANSFERASE"/>
    <property type="match status" value="1"/>
</dbReference>
<dbReference type="PANTHER" id="PTHR48228:SF5">
    <property type="entry name" value="ALPHA-METHYLACYL-COA RACEMASE"/>
    <property type="match status" value="1"/>
</dbReference>
<dbReference type="Gene3D" id="3.30.1540.10">
    <property type="entry name" value="formyl-coa transferase, domain 3"/>
    <property type="match status" value="1"/>
</dbReference>
<dbReference type="Gene3D" id="3.40.50.10540">
    <property type="entry name" value="Crotonobetainyl-coa:carnitine coa-transferase, domain 1"/>
    <property type="match status" value="1"/>
</dbReference>
<protein>
    <submittedName>
        <fullName evidence="2">Alpha-methylacyl-CoA racemase</fullName>
    </submittedName>
</protein>
<organism evidence="2 3">
    <name type="scientific">Panacagrimonas perspica</name>
    <dbReference type="NCBI Taxonomy" id="381431"/>
    <lineage>
        <taxon>Bacteria</taxon>
        <taxon>Pseudomonadati</taxon>
        <taxon>Pseudomonadota</taxon>
        <taxon>Gammaproteobacteria</taxon>
        <taxon>Nevskiales</taxon>
        <taxon>Nevskiaceae</taxon>
        <taxon>Panacagrimonas</taxon>
    </lineage>
</organism>
<dbReference type="OrthoDB" id="9058532at2"/>
<dbReference type="RefSeq" id="WP_133882920.1">
    <property type="nucleotide sequence ID" value="NZ_MWIN01000007.1"/>
</dbReference>
<dbReference type="InterPro" id="IPR003673">
    <property type="entry name" value="CoA-Trfase_fam_III"/>
</dbReference>
<comment type="caution">
    <text evidence="2">The sequence shown here is derived from an EMBL/GenBank/DDBJ whole genome shotgun (WGS) entry which is preliminary data.</text>
</comment>